<organism evidence="1 2">
    <name type="scientific">Catenovulum adriaticum</name>
    <dbReference type="NCBI Taxonomy" id="2984846"/>
    <lineage>
        <taxon>Bacteria</taxon>
        <taxon>Pseudomonadati</taxon>
        <taxon>Pseudomonadota</taxon>
        <taxon>Gammaproteobacteria</taxon>
        <taxon>Alteromonadales</taxon>
        <taxon>Alteromonadaceae</taxon>
        <taxon>Catenovulum</taxon>
    </lineage>
</organism>
<dbReference type="Proteomes" id="UP001163726">
    <property type="component" value="Plasmid pCadTS8_1"/>
</dbReference>
<dbReference type="RefSeq" id="WP_268076446.1">
    <property type="nucleotide sequence ID" value="NZ_CP109966.1"/>
</dbReference>
<protein>
    <submittedName>
        <fullName evidence="1">Uncharacterized protein</fullName>
    </submittedName>
</protein>
<geneLocation type="plasmid" evidence="1 2">
    <name>pCadTS8_1</name>
</geneLocation>
<evidence type="ECO:0000313" key="2">
    <source>
        <dbReference type="Proteomes" id="UP001163726"/>
    </source>
</evidence>
<keyword evidence="1" id="KW-0614">Plasmid</keyword>
<proteinExistence type="predicted"/>
<evidence type="ECO:0000313" key="1">
    <source>
        <dbReference type="EMBL" id="WAJ71748.1"/>
    </source>
</evidence>
<sequence>MIRKTKVTVSAKQKLEYAKLMIEKGYSNQQVKEISGAGKSAVSRLKQ</sequence>
<dbReference type="EMBL" id="CP109966">
    <property type="protein sequence ID" value="WAJ71748.1"/>
    <property type="molecule type" value="Genomic_DNA"/>
</dbReference>
<name>A0ABY7AQB7_9ALTE</name>
<gene>
    <name evidence="1" type="ORF">OLW01_15525</name>
</gene>
<keyword evidence="2" id="KW-1185">Reference proteome</keyword>
<reference evidence="1" key="1">
    <citation type="submission" date="2022-10" db="EMBL/GenBank/DDBJ databases">
        <title>Catenovulum adriacola sp. nov. isolated in the Harbour of Susak.</title>
        <authorList>
            <person name="Schoch T."/>
            <person name="Reich S.J."/>
            <person name="Stoeferle S."/>
            <person name="Flaiz M."/>
            <person name="Kazda M."/>
            <person name="Riedel C.U."/>
            <person name="Duerre P."/>
        </authorList>
    </citation>
    <scope>NUCLEOTIDE SEQUENCE</scope>
    <source>
        <strain evidence="1">TS8</strain>
        <plasmid evidence="1">pCadTS8_1</plasmid>
    </source>
</reference>
<accession>A0ABY7AQB7</accession>